<evidence type="ECO:0000313" key="5">
    <source>
        <dbReference type="Proteomes" id="UP000177383"/>
    </source>
</evidence>
<dbReference type="GO" id="GO:0016787">
    <property type="term" value="F:hydrolase activity"/>
    <property type="evidence" value="ECO:0007669"/>
    <property type="project" value="UniProtKB-KW"/>
</dbReference>
<reference evidence="4 5" key="1">
    <citation type="journal article" date="2016" name="Nat. Commun.">
        <title>Thousands of microbial genomes shed light on interconnected biogeochemical processes in an aquifer system.</title>
        <authorList>
            <person name="Anantharaman K."/>
            <person name="Brown C.T."/>
            <person name="Hug L.A."/>
            <person name="Sharon I."/>
            <person name="Castelle C.J."/>
            <person name="Probst A.J."/>
            <person name="Thomas B.C."/>
            <person name="Singh A."/>
            <person name="Wilkins M.J."/>
            <person name="Karaoz U."/>
            <person name="Brodie E.L."/>
            <person name="Williams K.H."/>
            <person name="Hubbard S.S."/>
            <person name="Banfield J.F."/>
        </authorList>
    </citation>
    <scope>NUCLEOTIDE SEQUENCE [LARGE SCALE GENOMIC DNA]</scope>
</reference>
<dbReference type="InterPro" id="IPR009206">
    <property type="entry name" value="Nucleotidase_putative"/>
</dbReference>
<dbReference type="AlphaFoldDB" id="A0A1F5ZQ44"/>
<dbReference type="Proteomes" id="UP000177383">
    <property type="component" value="Unassembled WGS sequence"/>
</dbReference>
<dbReference type="Gene3D" id="3.40.50.1000">
    <property type="entry name" value="HAD superfamily/HAD-like"/>
    <property type="match status" value="1"/>
</dbReference>
<dbReference type="InterPro" id="IPR023214">
    <property type="entry name" value="HAD_sf"/>
</dbReference>
<dbReference type="PANTHER" id="PTHR35134:SF2">
    <property type="entry name" value="NUCLEOTIDASE YQFW-RELATED"/>
    <property type="match status" value="1"/>
</dbReference>
<sequence length="201" mass="23580">MKKLKIGIDIDNVIADTTVSYLSEFNAHFGTSIKFEEVTDFYHIETIFSKSKAQVDKFLESKLHRDEFMIRVPPILPASDFIQIWLKKGMSVYYISARPKNIQKVTKKWLVKHGFWWEGAKLYTFDTDKNYTDIEYKTGIAKFEKLDIFIEDKKDIAEAMDIPVALLDRPWNSGALPRHVKRVYSWEEINKFIDDISSLSR</sequence>
<organism evidence="4 5">
    <name type="scientific">Candidatus Gottesmanbacteria bacterium RIFCSPHIGHO2_01_FULL_39_10</name>
    <dbReference type="NCBI Taxonomy" id="1798375"/>
    <lineage>
        <taxon>Bacteria</taxon>
        <taxon>Candidatus Gottesmaniibacteriota</taxon>
    </lineage>
</organism>
<evidence type="ECO:0000313" key="4">
    <source>
        <dbReference type="EMBL" id="OGG14610.1"/>
    </source>
</evidence>
<comment type="caution">
    <text evidence="4">The sequence shown here is derived from an EMBL/GenBank/DDBJ whole genome shotgun (WGS) entry which is preliminary data.</text>
</comment>
<dbReference type="InterPro" id="IPR052419">
    <property type="entry name" value="5_3-deoxyribonucleotidase-like"/>
</dbReference>
<evidence type="ECO:0000256" key="3">
    <source>
        <dbReference type="PIRNR" id="PIRNR021362"/>
    </source>
</evidence>
<dbReference type="PIRSF" id="PIRSF021362">
    <property type="entry name" value="UCP021362_HAD"/>
    <property type="match status" value="1"/>
</dbReference>
<dbReference type="STRING" id="1798375.A2773_02375"/>
<gene>
    <name evidence="4" type="ORF">A2773_02375</name>
</gene>
<dbReference type="EC" id="3.1.3.-" evidence="3"/>
<dbReference type="PANTHER" id="PTHR35134">
    <property type="entry name" value="NUCLEOTIDASE YQFW-RELATED"/>
    <property type="match status" value="1"/>
</dbReference>
<protein>
    <recommendedName>
        <fullName evidence="3">Nucleotidase</fullName>
        <ecNumber evidence="3">3.1.3.-</ecNumber>
    </recommendedName>
</protein>
<accession>A0A1F5ZQ44</accession>
<evidence type="ECO:0000256" key="2">
    <source>
        <dbReference type="ARBA" id="ARBA00022801"/>
    </source>
</evidence>
<dbReference type="Pfam" id="PF24694">
    <property type="entry name" value="LNS2_PITM1-3"/>
    <property type="match status" value="1"/>
</dbReference>
<dbReference type="EMBL" id="MFJE01000013">
    <property type="protein sequence ID" value="OGG14610.1"/>
    <property type="molecule type" value="Genomic_DNA"/>
</dbReference>
<dbReference type="InterPro" id="IPR036412">
    <property type="entry name" value="HAD-like_sf"/>
</dbReference>
<dbReference type="SUPFAM" id="SSF56784">
    <property type="entry name" value="HAD-like"/>
    <property type="match status" value="1"/>
</dbReference>
<keyword evidence="2 3" id="KW-0378">Hydrolase</keyword>
<evidence type="ECO:0000256" key="1">
    <source>
        <dbReference type="ARBA" id="ARBA00009589"/>
    </source>
</evidence>
<comment type="similarity">
    <text evidence="1 3">Belongs to the 5'(3')-deoxyribonucleotidase family.</text>
</comment>
<name>A0A1F5ZQ44_9BACT</name>
<proteinExistence type="inferred from homology"/>